<dbReference type="RefSeq" id="XP_009168748.1">
    <property type="nucleotide sequence ID" value="XM_009170484.1"/>
</dbReference>
<evidence type="ECO:0000313" key="2">
    <source>
        <dbReference type="Proteomes" id="UP000054324"/>
    </source>
</evidence>
<dbReference type="EMBL" id="KL596721">
    <property type="protein sequence ID" value="KER27514.1"/>
    <property type="molecule type" value="Genomic_DNA"/>
</dbReference>
<dbReference type="GeneID" id="20319655"/>
<proteinExistence type="predicted"/>
<name>A0A075AFA2_OPIVI</name>
<dbReference type="KEGG" id="ovi:T265_05473"/>
<dbReference type="Proteomes" id="UP000054324">
    <property type="component" value="Unassembled WGS sequence"/>
</dbReference>
<protein>
    <submittedName>
        <fullName evidence="1">Uncharacterized protein</fullName>
    </submittedName>
</protein>
<dbReference type="CTD" id="20319655"/>
<accession>A0A075AFA2</accession>
<keyword evidence="2" id="KW-1185">Reference proteome</keyword>
<reference evidence="1 2" key="1">
    <citation type="submission" date="2013-11" db="EMBL/GenBank/DDBJ databases">
        <title>Opisthorchis viverrini - life in the bile duct.</title>
        <authorList>
            <person name="Young N.D."/>
            <person name="Nagarajan N."/>
            <person name="Lin S.J."/>
            <person name="Korhonen P.K."/>
            <person name="Jex A.R."/>
            <person name="Hall R.S."/>
            <person name="Safavi-Hemami H."/>
            <person name="Kaewkong W."/>
            <person name="Bertrand D."/>
            <person name="Gao S."/>
            <person name="Seet Q."/>
            <person name="Wongkham S."/>
            <person name="Teh B.T."/>
            <person name="Wongkham C."/>
            <person name="Intapan P.M."/>
            <person name="Maleewong W."/>
            <person name="Yang X."/>
            <person name="Hu M."/>
            <person name="Wang Z."/>
            <person name="Hofmann A."/>
            <person name="Sternberg P.W."/>
            <person name="Tan P."/>
            <person name="Wang J."/>
            <person name="Gasser R.B."/>
        </authorList>
    </citation>
    <scope>NUCLEOTIDE SEQUENCE [LARGE SCALE GENOMIC DNA]</scope>
</reference>
<organism evidence="1 2">
    <name type="scientific">Opisthorchis viverrini</name>
    <name type="common">Southeast Asian liver fluke</name>
    <dbReference type="NCBI Taxonomy" id="6198"/>
    <lineage>
        <taxon>Eukaryota</taxon>
        <taxon>Metazoa</taxon>
        <taxon>Spiralia</taxon>
        <taxon>Lophotrochozoa</taxon>
        <taxon>Platyhelminthes</taxon>
        <taxon>Trematoda</taxon>
        <taxon>Digenea</taxon>
        <taxon>Opisthorchiida</taxon>
        <taxon>Opisthorchiata</taxon>
        <taxon>Opisthorchiidae</taxon>
        <taxon>Opisthorchis</taxon>
    </lineage>
</organism>
<dbReference type="AlphaFoldDB" id="A0A075AFA2"/>
<gene>
    <name evidence="1" type="ORF">T265_05473</name>
</gene>
<evidence type="ECO:0000313" key="1">
    <source>
        <dbReference type="EMBL" id="KER27514.1"/>
    </source>
</evidence>
<dbReference type="STRING" id="6198.A0A075AFA2"/>
<sequence length="103" mass="11722">MTKRTNRDYTPYKVAENSPTVHDQFRPFWSSSGRRSLELTQLPRYVKRSTTSSTSPWIVSGVFSDYTSTSMTLHFVDAKCIRKDGMTLVSSSKNTCAFSPLRT</sequence>